<dbReference type="PANTHER" id="PTHR33121:SF79">
    <property type="entry name" value="CYCLIC DI-GMP PHOSPHODIESTERASE PDED-RELATED"/>
    <property type="match status" value="1"/>
</dbReference>
<dbReference type="InterPro" id="IPR043128">
    <property type="entry name" value="Rev_trsase/Diguanyl_cyclase"/>
</dbReference>
<dbReference type="SUPFAM" id="SSF55073">
    <property type="entry name" value="Nucleotide cyclase"/>
    <property type="match status" value="1"/>
</dbReference>
<evidence type="ECO:0000313" key="4">
    <source>
        <dbReference type="EMBL" id="CAA9476022.1"/>
    </source>
</evidence>
<dbReference type="InterPro" id="IPR001633">
    <property type="entry name" value="EAL_dom"/>
</dbReference>
<dbReference type="PANTHER" id="PTHR33121">
    <property type="entry name" value="CYCLIC DI-GMP PHOSPHODIESTERASE PDEF"/>
    <property type="match status" value="1"/>
</dbReference>
<feature type="domain" description="GGDEF" evidence="3">
    <location>
        <begin position="136"/>
        <end position="275"/>
    </location>
</feature>
<dbReference type="NCBIfam" id="TIGR00254">
    <property type="entry name" value="GGDEF"/>
    <property type="match status" value="1"/>
</dbReference>
<dbReference type="Pfam" id="PF00563">
    <property type="entry name" value="EAL"/>
    <property type="match status" value="1"/>
</dbReference>
<dbReference type="CDD" id="cd01948">
    <property type="entry name" value="EAL"/>
    <property type="match status" value="1"/>
</dbReference>
<sequence length="550" mass="58728">MPDAQVKIQIVLGLAVAWLISPAFGGQEHVSPVWFVAPILWAAFNQRALVALLVAVVSAVLAGPFTPADVDAGTAQPLSLWASRGLFFIFLALAVSHGARRVRIGALLDPLTGLANRGALTPRVEAALTRSERRQEAVGLVYLDIDDFKVVNDSLGHASGDELLREVAERLRQVTRAGDVLARHGGDEFIVLLDGLGDARDPSTVERNAAAAVERIVGAFEAPFAAGGGDLRVACSAGLGLFPADASDADTLHRCADAAMYAAKTGHFPWARYVPSTRDPITRLARAARLRDAVDSGNLELHYQPIFAVGGPLMGLEALARWRDGDAGYVPPSEFIALAEETGVIDALGDWVLGELLRQARVWRDEGLHPRYGFNVAPRQLRQPGFVPSVISALESHGLDAGDFVIELTESAWALEESQSLESLGALREAGFRLAIDDFGAGYSSLSRIRDFPAEVIKIDRSLLRGVPEHPQSVATMTAIFQLAAALGSDVVAEGVETDEQYAFLKEQGCALAQGFALGRPAPAEAAGEMLRAHLAESRRVRRTPIAIAA</sequence>
<dbReference type="AlphaFoldDB" id="A0A6J4RLV9"/>
<name>A0A6J4RLV9_9ACTN</name>
<dbReference type="Gene3D" id="3.30.70.270">
    <property type="match status" value="1"/>
</dbReference>
<keyword evidence="1" id="KW-0812">Transmembrane</keyword>
<dbReference type="SMART" id="SM00267">
    <property type="entry name" value="GGDEF"/>
    <property type="match status" value="1"/>
</dbReference>
<evidence type="ECO:0000259" key="3">
    <source>
        <dbReference type="PROSITE" id="PS50887"/>
    </source>
</evidence>
<dbReference type="InterPro" id="IPR029787">
    <property type="entry name" value="Nucleotide_cyclase"/>
</dbReference>
<evidence type="ECO:0000256" key="1">
    <source>
        <dbReference type="SAM" id="Phobius"/>
    </source>
</evidence>
<dbReference type="GO" id="GO:0071111">
    <property type="term" value="F:cyclic-guanylate-specific phosphodiesterase activity"/>
    <property type="evidence" value="ECO:0007669"/>
    <property type="project" value="InterPro"/>
</dbReference>
<dbReference type="EMBL" id="CADCVP010000059">
    <property type="protein sequence ID" value="CAA9476022.1"/>
    <property type="molecule type" value="Genomic_DNA"/>
</dbReference>
<dbReference type="PROSITE" id="PS50883">
    <property type="entry name" value="EAL"/>
    <property type="match status" value="1"/>
</dbReference>
<dbReference type="Pfam" id="PF00990">
    <property type="entry name" value="GGDEF"/>
    <property type="match status" value="1"/>
</dbReference>
<dbReference type="InterPro" id="IPR000160">
    <property type="entry name" value="GGDEF_dom"/>
</dbReference>
<reference evidence="4" key="1">
    <citation type="submission" date="2020-02" db="EMBL/GenBank/DDBJ databases">
        <authorList>
            <person name="Meier V. D."/>
        </authorList>
    </citation>
    <scope>NUCLEOTIDE SEQUENCE</scope>
    <source>
        <strain evidence="4">AVDCRST_MAG69</strain>
    </source>
</reference>
<keyword evidence="1" id="KW-1133">Transmembrane helix</keyword>
<dbReference type="SUPFAM" id="SSF141868">
    <property type="entry name" value="EAL domain-like"/>
    <property type="match status" value="1"/>
</dbReference>
<evidence type="ECO:0000259" key="2">
    <source>
        <dbReference type="PROSITE" id="PS50883"/>
    </source>
</evidence>
<feature type="transmembrane region" description="Helical" evidence="1">
    <location>
        <begin position="78"/>
        <end position="99"/>
    </location>
</feature>
<organism evidence="4">
    <name type="scientific">uncultured Solirubrobacteraceae bacterium</name>
    <dbReference type="NCBI Taxonomy" id="1162706"/>
    <lineage>
        <taxon>Bacteria</taxon>
        <taxon>Bacillati</taxon>
        <taxon>Actinomycetota</taxon>
        <taxon>Thermoleophilia</taxon>
        <taxon>Solirubrobacterales</taxon>
        <taxon>Solirubrobacteraceae</taxon>
        <taxon>environmental samples</taxon>
    </lineage>
</organism>
<keyword evidence="1" id="KW-0472">Membrane</keyword>
<dbReference type="InterPro" id="IPR050706">
    <property type="entry name" value="Cyclic-di-GMP_PDE-like"/>
</dbReference>
<dbReference type="InterPro" id="IPR035919">
    <property type="entry name" value="EAL_sf"/>
</dbReference>
<feature type="transmembrane region" description="Helical" evidence="1">
    <location>
        <begin position="49"/>
        <end position="66"/>
    </location>
</feature>
<dbReference type="SMART" id="SM00052">
    <property type="entry name" value="EAL"/>
    <property type="match status" value="1"/>
</dbReference>
<protein>
    <submittedName>
        <fullName evidence="4">Diguanylate cyclase/phosphodiesterase (GGDEF &amp; EAL domains) with PAS/PAC sensor(S)</fullName>
    </submittedName>
</protein>
<accession>A0A6J4RLV9</accession>
<proteinExistence type="predicted"/>
<dbReference type="Gene3D" id="3.20.20.450">
    <property type="entry name" value="EAL domain"/>
    <property type="match status" value="1"/>
</dbReference>
<dbReference type="CDD" id="cd01949">
    <property type="entry name" value="GGDEF"/>
    <property type="match status" value="1"/>
</dbReference>
<dbReference type="PROSITE" id="PS50887">
    <property type="entry name" value="GGDEF"/>
    <property type="match status" value="1"/>
</dbReference>
<feature type="domain" description="EAL" evidence="2">
    <location>
        <begin position="283"/>
        <end position="535"/>
    </location>
</feature>
<gene>
    <name evidence="4" type="ORF">AVDCRST_MAG69-433</name>
</gene>